<name>A0A9P3UUJ6_LYOSH</name>
<dbReference type="EMBL" id="BRPK01000018">
    <property type="protein sequence ID" value="GLB44815.1"/>
    <property type="molecule type" value="Genomic_DNA"/>
</dbReference>
<evidence type="ECO:0000313" key="1">
    <source>
        <dbReference type="EMBL" id="GLB44815.1"/>
    </source>
</evidence>
<keyword evidence="2" id="KW-1185">Reference proteome</keyword>
<organism evidence="1 2">
    <name type="scientific">Lyophyllum shimeji</name>
    <name type="common">Hon-shimeji</name>
    <name type="synonym">Tricholoma shimeji</name>
    <dbReference type="NCBI Taxonomy" id="47721"/>
    <lineage>
        <taxon>Eukaryota</taxon>
        <taxon>Fungi</taxon>
        <taxon>Dikarya</taxon>
        <taxon>Basidiomycota</taxon>
        <taxon>Agaricomycotina</taxon>
        <taxon>Agaricomycetes</taxon>
        <taxon>Agaricomycetidae</taxon>
        <taxon>Agaricales</taxon>
        <taxon>Tricholomatineae</taxon>
        <taxon>Lyophyllaceae</taxon>
        <taxon>Lyophyllum</taxon>
    </lineage>
</organism>
<proteinExistence type="predicted"/>
<dbReference type="Proteomes" id="UP001063166">
    <property type="component" value="Unassembled WGS sequence"/>
</dbReference>
<comment type="caution">
    <text evidence="1">The sequence shown here is derived from an EMBL/GenBank/DDBJ whole genome shotgun (WGS) entry which is preliminary data.</text>
</comment>
<reference evidence="1" key="1">
    <citation type="submission" date="2022-07" db="EMBL/GenBank/DDBJ databases">
        <title>The genome of Lyophyllum shimeji provides insight into the initial evolution of ectomycorrhizal fungal genome.</title>
        <authorList>
            <person name="Kobayashi Y."/>
            <person name="Shibata T."/>
            <person name="Hirakawa H."/>
            <person name="Shigenobu S."/>
            <person name="Nishiyama T."/>
            <person name="Yamada A."/>
            <person name="Hasebe M."/>
            <person name="Kawaguchi M."/>
        </authorList>
    </citation>
    <scope>NUCLEOTIDE SEQUENCE</scope>
    <source>
        <strain evidence="1">AT787</strain>
    </source>
</reference>
<accession>A0A9P3UUJ6</accession>
<evidence type="ECO:0000313" key="2">
    <source>
        <dbReference type="Proteomes" id="UP001063166"/>
    </source>
</evidence>
<protein>
    <submittedName>
        <fullName evidence="1">Uncharacterized protein</fullName>
    </submittedName>
</protein>
<dbReference type="AlphaFoldDB" id="A0A9P3UUJ6"/>
<sequence length="68" mass="7155">MGGPGGVQFAIGRCSRLLYEVARFSCGLSSPLTSGATAPSGIPNDFFSRKIRASHALYLHGERTISAL</sequence>
<gene>
    <name evidence="1" type="ORF">LshimejAT787_1801520</name>
</gene>